<evidence type="ECO:0000313" key="17">
    <source>
        <dbReference type="Proteomes" id="UP000604825"/>
    </source>
</evidence>
<keyword evidence="3 13" id="KW-0853">WD repeat</keyword>
<feature type="domain" description="CAF1B/HIR1 beta-propeller" evidence="15">
    <location>
        <begin position="92"/>
        <end position="415"/>
    </location>
</feature>
<dbReference type="PROSITE" id="PS50082">
    <property type="entry name" value="WD_REPEATS_2"/>
    <property type="match status" value="3"/>
</dbReference>
<dbReference type="GO" id="GO:0005634">
    <property type="term" value="C:nucleus"/>
    <property type="evidence" value="ECO:0007669"/>
    <property type="project" value="UniProtKB-SubCell"/>
</dbReference>
<evidence type="ECO:0000256" key="6">
    <source>
        <dbReference type="ARBA" id="ARBA00022853"/>
    </source>
</evidence>
<dbReference type="FunFam" id="2.130.10.10:FF:000466">
    <property type="entry name" value="Chromatin assembly factor 1 subunit FAS2"/>
    <property type="match status" value="1"/>
</dbReference>
<evidence type="ECO:0000256" key="10">
    <source>
        <dbReference type="ARBA" id="ARBA00023204"/>
    </source>
</evidence>
<evidence type="ECO:0000259" key="15">
    <source>
        <dbReference type="Pfam" id="PF24105"/>
    </source>
</evidence>
<dbReference type="PRINTS" id="PR00319">
    <property type="entry name" value="GPROTEINB"/>
</dbReference>
<keyword evidence="7" id="KW-0805">Transcription regulation</keyword>
<evidence type="ECO:0000256" key="12">
    <source>
        <dbReference type="ARBA" id="ARBA00077035"/>
    </source>
</evidence>
<comment type="similarity">
    <text evidence="2">Belongs to the WD repeat HIR1 family.</text>
</comment>
<dbReference type="InterPro" id="IPR001680">
    <property type="entry name" value="WD40_rpt"/>
</dbReference>
<feature type="repeat" description="WD" evidence="13">
    <location>
        <begin position="150"/>
        <end position="191"/>
    </location>
</feature>
<evidence type="ECO:0000256" key="5">
    <source>
        <dbReference type="ARBA" id="ARBA00022763"/>
    </source>
</evidence>
<evidence type="ECO:0000256" key="14">
    <source>
        <dbReference type="SAM" id="MobiDB-lite"/>
    </source>
</evidence>
<dbReference type="GO" id="GO:0006334">
    <property type="term" value="P:nucleosome assembly"/>
    <property type="evidence" value="ECO:0007669"/>
    <property type="project" value="TreeGrafter"/>
</dbReference>
<dbReference type="EMBL" id="CAJGYO010000579">
    <property type="protein sequence ID" value="CAD6342723.1"/>
    <property type="molecule type" value="Genomic_DNA"/>
</dbReference>
<evidence type="ECO:0000256" key="11">
    <source>
        <dbReference type="ARBA" id="ARBA00023242"/>
    </source>
</evidence>
<protein>
    <recommendedName>
        <fullName evidence="12">CAF-1 p60 homolog</fullName>
    </recommendedName>
</protein>
<sequence length="531" mass="58047">MRGGTLQINWHDQQPVLSLDFHPPPAASPPPAPTTTSRLVAPPPLLSSTAIALLLLIRDLPLPFRRRRSVTGSGLQIWVIASDGSDDKLPTATFKSALVPNNTAHSSAVNVLRFSPSGEYLASGADGGGIILWKLHSADDGEAWKIHKTLLFHHKDVLDLQWSHDSTFLVSASVDNTCIIWEASKGTVHQKLEGHLHYVQGVAWDPLGQYIASLSSDRTCKIYANKPQGKSKNAERMNFVCQHTLVKVEYQNHDESKPPIKSHLFHDETLPSFFRRLAWSPDGSFLVLPAGLSKHSSEVINTAYIMSRRDLSRPAIQLPGASKAIVAVRFCPVLFKPRGSNPDGLFKLPYRVVFAVATLNSLYVYDTESVPPILVHAGLHYAAITDIAWSSDAKYLAVSSRDGYCTIIEFENEELGEPHILLEIAKGNLTPETKKPVSADCMKVDISASKLKMEASPVAVGVRAPLLPTENITRTGELAEGNVACENKKPVIVDSMEVDVDDNKVQEATIPMAVEVTPPPVPTKNNDRATL</sequence>
<comment type="subcellular location">
    <subcellularLocation>
        <location evidence="1">Nucleus</location>
    </subcellularLocation>
</comment>
<dbReference type="Pfam" id="PF24105">
    <property type="entry name" value="Beta-prop_CAF1B_HIR1"/>
    <property type="match status" value="1"/>
</dbReference>
<feature type="repeat" description="WD" evidence="13">
    <location>
        <begin position="102"/>
        <end position="143"/>
    </location>
</feature>
<accession>A0A811SLW2</accession>
<dbReference type="GO" id="GO:0033186">
    <property type="term" value="C:CAF-1 complex"/>
    <property type="evidence" value="ECO:0007669"/>
    <property type="project" value="TreeGrafter"/>
</dbReference>
<dbReference type="InterPro" id="IPR015943">
    <property type="entry name" value="WD40/YVTN_repeat-like_dom_sf"/>
</dbReference>
<gene>
    <name evidence="16" type="ORF">NCGR_LOCUS66821</name>
</gene>
<dbReference type="InterPro" id="IPR001632">
    <property type="entry name" value="WD40_G-protein_beta-like"/>
</dbReference>
<keyword evidence="4" id="KW-0677">Repeat</keyword>
<dbReference type="PROSITE" id="PS50294">
    <property type="entry name" value="WD_REPEATS_REGION"/>
    <property type="match status" value="2"/>
</dbReference>
<feature type="compositionally biased region" description="Pro residues" evidence="14">
    <location>
        <begin position="22"/>
        <end position="33"/>
    </location>
</feature>
<dbReference type="GO" id="GO:0006310">
    <property type="term" value="P:DNA recombination"/>
    <property type="evidence" value="ECO:0007669"/>
    <property type="project" value="UniProtKB-KW"/>
</dbReference>
<dbReference type="PANTHER" id="PTHR15271">
    <property type="entry name" value="CHROMATIN ASSEMBLY FACTOR 1 SUBUNIT B"/>
    <property type="match status" value="1"/>
</dbReference>
<evidence type="ECO:0000256" key="13">
    <source>
        <dbReference type="PROSITE-ProRule" id="PRU00221"/>
    </source>
</evidence>
<keyword evidence="17" id="KW-1185">Reference proteome</keyword>
<dbReference type="OrthoDB" id="71227at2759"/>
<dbReference type="SUPFAM" id="SSF50978">
    <property type="entry name" value="WD40 repeat-like"/>
    <property type="match status" value="1"/>
</dbReference>
<evidence type="ECO:0000256" key="4">
    <source>
        <dbReference type="ARBA" id="ARBA00022737"/>
    </source>
</evidence>
<dbReference type="GO" id="GO:0006281">
    <property type="term" value="P:DNA repair"/>
    <property type="evidence" value="ECO:0007669"/>
    <property type="project" value="UniProtKB-KW"/>
</dbReference>
<dbReference type="AlphaFoldDB" id="A0A811SLW2"/>
<evidence type="ECO:0000256" key="3">
    <source>
        <dbReference type="ARBA" id="ARBA00022574"/>
    </source>
</evidence>
<evidence type="ECO:0000256" key="2">
    <source>
        <dbReference type="ARBA" id="ARBA00007306"/>
    </source>
</evidence>
<name>A0A811SLW2_9POAL</name>
<feature type="region of interest" description="Disordered" evidence="14">
    <location>
        <begin position="19"/>
        <end position="40"/>
    </location>
</feature>
<dbReference type="PANTHER" id="PTHR15271:SF4">
    <property type="entry name" value="CHROMATIN ASSEMBLY FACTOR 1 SUBUNIT B"/>
    <property type="match status" value="1"/>
</dbReference>
<dbReference type="InterPro" id="IPR036322">
    <property type="entry name" value="WD40_repeat_dom_sf"/>
</dbReference>
<dbReference type="InterPro" id="IPR045145">
    <property type="entry name" value="PTHR15271"/>
</dbReference>
<evidence type="ECO:0000256" key="8">
    <source>
        <dbReference type="ARBA" id="ARBA00023163"/>
    </source>
</evidence>
<keyword evidence="9" id="KW-0233">DNA recombination</keyword>
<dbReference type="InterPro" id="IPR055410">
    <property type="entry name" value="Beta-prop_CAF1B_HIR1"/>
</dbReference>
<dbReference type="GO" id="GO:0006335">
    <property type="term" value="P:DNA replication-dependent chromatin assembly"/>
    <property type="evidence" value="ECO:0007669"/>
    <property type="project" value="InterPro"/>
</dbReference>
<proteinExistence type="inferred from homology"/>
<keyword evidence="8" id="KW-0804">Transcription</keyword>
<evidence type="ECO:0000256" key="9">
    <source>
        <dbReference type="ARBA" id="ARBA00023172"/>
    </source>
</evidence>
<keyword evidence="5" id="KW-0227">DNA damage</keyword>
<keyword evidence="6" id="KW-0156">Chromatin regulator</keyword>
<dbReference type="Gene3D" id="2.130.10.10">
    <property type="entry name" value="YVTN repeat-like/Quinoprotein amine dehydrogenase"/>
    <property type="match status" value="2"/>
</dbReference>
<organism evidence="16 17">
    <name type="scientific">Miscanthus lutarioriparius</name>
    <dbReference type="NCBI Taxonomy" id="422564"/>
    <lineage>
        <taxon>Eukaryota</taxon>
        <taxon>Viridiplantae</taxon>
        <taxon>Streptophyta</taxon>
        <taxon>Embryophyta</taxon>
        <taxon>Tracheophyta</taxon>
        <taxon>Spermatophyta</taxon>
        <taxon>Magnoliopsida</taxon>
        <taxon>Liliopsida</taxon>
        <taxon>Poales</taxon>
        <taxon>Poaceae</taxon>
        <taxon>PACMAD clade</taxon>
        <taxon>Panicoideae</taxon>
        <taxon>Andropogonodae</taxon>
        <taxon>Andropogoneae</taxon>
        <taxon>Saccharinae</taxon>
        <taxon>Miscanthus</taxon>
    </lineage>
</organism>
<evidence type="ECO:0000256" key="1">
    <source>
        <dbReference type="ARBA" id="ARBA00004123"/>
    </source>
</evidence>
<keyword evidence="10" id="KW-0234">DNA repair</keyword>
<feature type="repeat" description="WD" evidence="13">
    <location>
        <begin position="192"/>
        <end position="223"/>
    </location>
</feature>
<dbReference type="SMART" id="SM00320">
    <property type="entry name" value="WD40"/>
    <property type="match status" value="4"/>
</dbReference>
<evidence type="ECO:0000256" key="7">
    <source>
        <dbReference type="ARBA" id="ARBA00023015"/>
    </source>
</evidence>
<dbReference type="Proteomes" id="UP000604825">
    <property type="component" value="Unassembled WGS sequence"/>
</dbReference>
<keyword evidence="11" id="KW-0539">Nucleus</keyword>
<reference evidence="16" key="1">
    <citation type="submission" date="2020-10" db="EMBL/GenBank/DDBJ databases">
        <authorList>
            <person name="Han B."/>
            <person name="Lu T."/>
            <person name="Zhao Q."/>
            <person name="Huang X."/>
            <person name="Zhao Y."/>
        </authorList>
    </citation>
    <scope>NUCLEOTIDE SEQUENCE</scope>
</reference>
<comment type="caution">
    <text evidence="16">The sequence shown here is derived from an EMBL/GenBank/DDBJ whole genome shotgun (WGS) entry which is preliminary data.</text>
</comment>
<evidence type="ECO:0000313" key="16">
    <source>
        <dbReference type="EMBL" id="CAD6342723.1"/>
    </source>
</evidence>